<protein>
    <submittedName>
        <fullName evidence="1">Uncharacterized protein</fullName>
    </submittedName>
</protein>
<name>A0A967EBR3_9FLAO</name>
<reference evidence="1" key="2">
    <citation type="submission" date="2020-03" db="EMBL/GenBank/DDBJ databases">
        <title>Flavobacteriaceae bacterium strain TP-CH-4, a member of the family Flavobacteriaceae isolated from a deep-sea seamount.</title>
        <authorList>
            <person name="Zhang D.-C."/>
        </authorList>
    </citation>
    <scope>NUCLEOTIDE SEQUENCE</scope>
    <source>
        <strain evidence="1">TP-CH-4</strain>
    </source>
</reference>
<evidence type="ECO:0000313" key="2">
    <source>
        <dbReference type="Proteomes" id="UP000707206"/>
    </source>
</evidence>
<organism evidence="1 2">
    <name type="scientific">Pelagihabitans pacificus</name>
    <dbReference type="NCBI Taxonomy" id="2696054"/>
    <lineage>
        <taxon>Bacteria</taxon>
        <taxon>Pseudomonadati</taxon>
        <taxon>Bacteroidota</taxon>
        <taxon>Flavobacteriia</taxon>
        <taxon>Flavobacteriales</taxon>
        <taxon>Flavobacteriaceae</taxon>
        <taxon>Pelagihabitans</taxon>
    </lineage>
</organism>
<dbReference type="Proteomes" id="UP000707206">
    <property type="component" value="Unassembled WGS sequence"/>
</dbReference>
<accession>A0A967EBR3</accession>
<proteinExistence type="predicted"/>
<dbReference type="AlphaFoldDB" id="A0A967EBR3"/>
<reference evidence="1" key="1">
    <citation type="submission" date="2019-07" db="EMBL/GenBank/DDBJ databases">
        <authorList>
            <person name="De-Chao Zhang Q."/>
        </authorList>
    </citation>
    <scope>NUCLEOTIDE SEQUENCE</scope>
    <source>
        <strain evidence="1">TP-CH-4</strain>
    </source>
</reference>
<gene>
    <name evidence="1" type="ORF">FK220_014470</name>
</gene>
<dbReference type="RefSeq" id="WP_152575052.1">
    <property type="nucleotide sequence ID" value="NZ_VIKU02000004.1"/>
</dbReference>
<comment type="caution">
    <text evidence="1">The sequence shown here is derived from an EMBL/GenBank/DDBJ whole genome shotgun (WGS) entry which is preliminary data.</text>
</comment>
<keyword evidence="2" id="KW-1185">Reference proteome</keyword>
<sequence>MMKVAALIVGLLFSILPVPDISEVRQSYREASTDGEAATRLYQDLSTISKGEDDVLIAYKGGVTTMLAKYAKTVKEKKMFFKEGITFLEYAVEKAPNNIEIRYVRLSVKENAPKITGYKKNLDEDKDFILNHLSSVENPEIKKYIKGYISQSKIFNESEKQSVLDD</sequence>
<dbReference type="EMBL" id="VIKU02000004">
    <property type="protein sequence ID" value="NHF60556.1"/>
    <property type="molecule type" value="Genomic_DNA"/>
</dbReference>
<evidence type="ECO:0000313" key="1">
    <source>
        <dbReference type="EMBL" id="NHF60556.1"/>
    </source>
</evidence>